<dbReference type="SUPFAM" id="SSF47336">
    <property type="entry name" value="ACP-like"/>
    <property type="match status" value="1"/>
</dbReference>
<dbReference type="KEGG" id="sqz:FQU76_30195"/>
<keyword evidence="3" id="KW-0808">Transferase</keyword>
<dbReference type="EMBL" id="CP042266">
    <property type="protein sequence ID" value="QDY81404.1"/>
    <property type="molecule type" value="Genomic_DNA"/>
</dbReference>
<dbReference type="InterPro" id="IPR006162">
    <property type="entry name" value="Ppantetheine_attach_site"/>
</dbReference>
<dbReference type="FunFam" id="1.10.1200.10:FF:000007">
    <property type="entry name" value="Probable polyketide synthase pks17"/>
    <property type="match status" value="1"/>
</dbReference>
<evidence type="ECO:0000313" key="8">
    <source>
        <dbReference type="Proteomes" id="UP000320580"/>
    </source>
</evidence>
<protein>
    <recommendedName>
        <fullName evidence="6">Carrier domain-containing protein</fullName>
    </recommendedName>
</protein>
<dbReference type="GO" id="GO:0031177">
    <property type="term" value="F:phosphopantetheine binding"/>
    <property type="evidence" value="ECO:0007669"/>
    <property type="project" value="InterPro"/>
</dbReference>
<organism evidence="7 8">
    <name type="scientific">Streptomyces qinzhouensis</name>
    <dbReference type="NCBI Taxonomy" id="2599401"/>
    <lineage>
        <taxon>Bacteria</taxon>
        <taxon>Bacillati</taxon>
        <taxon>Actinomycetota</taxon>
        <taxon>Actinomycetes</taxon>
        <taxon>Kitasatosporales</taxon>
        <taxon>Streptomycetaceae</taxon>
        <taxon>Streptomyces</taxon>
    </lineage>
</organism>
<feature type="domain" description="Carrier" evidence="6">
    <location>
        <begin position="88"/>
        <end position="165"/>
    </location>
</feature>
<dbReference type="InterPro" id="IPR050091">
    <property type="entry name" value="PKS_NRPS_Biosynth_Enz"/>
</dbReference>
<keyword evidence="1" id="KW-0596">Phosphopantetheine</keyword>
<dbReference type="AlphaFoldDB" id="A0A5B8JLD3"/>
<dbReference type="SMART" id="SM00823">
    <property type="entry name" value="PKS_PP"/>
    <property type="match status" value="1"/>
</dbReference>
<dbReference type="InterPro" id="IPR036736">
    <property type="entry name" value="ACP-like_sf"/>
</dbReference>
<dbReference type="InterPro" id="IPR020806">
    <property type="entry name" value="PKS_PP-bd"/>
</dbReference>
<evidence type="ECO:0000259" key="6">
    <source>
        <dbReference type="PROSITE" id="PS50075"/>
    </source>
</evidence>
<keyword evidence="8" id="KW-1185">Reference proteome</keyword>
<dbReference type="Proteomes" id="UP000320580">
    <property type="component" value="Chromosome"/>
</dbReference>
<dbReference type="PANTHER" id="PTHR43775:SF51">
    <property type="entry name" value="INACTIVE PHENOLPHTHIOCEROL SYNTHESIS POLYKETIDE SYNTHASE TYPE I PKS1-RELATED"/>
    <property type="match status" value="1"/>
</dbReference>
<evidence type="ECO:0000256" key="2">
    <source>
        <dbReference type="ARBA" id="ARBA00022553"/>
    </source>
</evidence>
<dbReference type="SMART" id="SM01294">
    <property type="entry name" value="PKS_PP_betabranch"/>
    <property type="match status" value="1"/>
</dbReference>
<dbReference type="Gene3D" id="1.10.1200.10">
    <property type="entry name" value="ACP-like"/>
    <property type="match status" value="1"/>
</dbReference>
<dbReference type="Pfam" id="PF00550">
    <property type="entry name" value="PP-binding"/>
    <property type="match status" value="1"/>
</dbReference>
<dbReference type="GO" id="GO:0017000">
    <property type="term" value="P:antibiotic biosynthetic process"/>
    <property type="evidence" value="ECO:0007669"/>
    <property type="project" value="UniProtKB-ARBA"/>
</dbReference>
<keyword evidence="2" id="KW-0597">Phosphoprotein</keyword>
<name>A0A5B8JLD3_9ACTN</name>
<keyword evidence="4" id="KW-0511">Multifunctional enzyme</keyword>
<gene>
    <name evidence="7" type="ORF">FQU76_30195</name>
</gene>
<sequence>MDRRGLPAMEPEQALRVFRRILDHDDIALTVADIDWERFYPAFALSRPRPLLHDVPRVAELLTETAAPASSGGRPALVEQLLGTPPAEQRHLVLAAVRTEVAAVLGHDSDGIGANRAFRDLGFDSLTAVELSRRLAPVTGLQLPPTLVFDHPTLADVAAHVHQRLTDATAELFATLDRLESRLADSALDADAGRAAVERMSLALARLKELVADGDGDGDGHEPDRAEATANIGDATDEEIFELLDRELE</sequence>
<dbReference type="PROSITE" id="PS00012">
    <property type="entry name" value="PHOSPHOPANTETHEINE"/>
    <property type="match status" value="1"/>
</dbReference>
<dbReference type="PROSITE" id="PS50075">
    <property type="entry name" value="CARRIER"/>
    <property type="match status" value="1"/>
</dbReference>
<dbReference type="GO" id="GO:0006633">
    <property type="term" value="P:fatty acid biosynthetic process"/>
    <property type="evidence" value="ECO:0007669"/>
    <property type="project" value="TreeGrafter"/>
</dbReference>
<feature type="region of interest" description="Disordered" evidence="5">
    <location>
        <begin position="213"/>
        <end position="235"/>
    </location>
</feature>
<accession>A0A5B8JLD3</accession>
<evidence type="ECO:0000256" key="1">
    <source>
        <dbReference type="ARBA" id="ARBA00022450"/>
    </source>
</evidence>
<evidence type="ECO:0000256" key="4">
    <source>
        <dbReference type="ARBA" id="ARBA00023268"/>
    </source>
</evidence>
<dbReference type="Gene3D" id="3.40.50.720">
    <property type="entry name" value="NAD(P)-binding Rossmann-like Domain"/>
    <property type="match status" value="1"/>
</dbReference>
<dbReference type="PANTHER" id="PTHR43775">
    <property type="entry name" value="FATTY ACID SYNTHASE"/>
    <property type="match status" value="1"/>
</dbReference>
<dbReference type="OrthoDB" id="9778690at2"/>
<evidence type="ECO:0000313" key="7">
    <source>
        <dbReference type="EMBL" id="QDY81404.1"/>
    </source>
</evidence>
<evidence type="ECO:0000256" key="3">
    <source>
        <dbReference type="ARBA" id="ARBA00022679"/>
    </source>
</evidence>
<evidence type="ECO:0000256" key="5">
    <source>
        <dbReference type="SAM" id="MobiDB-lite"/>
    </source>
</evidence>
<dbReference type="GO" id="GO:0004312">
    <property type="term" value="F:fatty acid synthase activity"/>
    <property type="evidence" value="ECO:0007669"/>
    <property type="project" value="TreeGrafter"/>
</dbReference>
<dbReference type="InterPro" id="IPR009081">
    <property type="entry name" value="PP-bd_ACP"/>
</dbReference>
<feature type="compositionally biased region" description="Basic and acidic residues" evidence="5">
    <location>
        <begin position="218"/>
        <end position="227"/>
    </location>
</feature>
<reference evidence="7 8" key="1">
    <citation type="submission" date="2019-07" db="EMBL/GenBank/DDBJ databases">
        <authorList>
            <person name="Zhu P."/>
        </authorList>
    </citation>
    <scope>NUCLEOTIDE SEQUENCE [LARGE SCALE GENOMIC DNA]</scope>
    <source>
        <strain evidence="7 8">SSL-25</strain>
    </source>
</reference>
<proteinExistence type="predicted"/>